<reference evidence="3" key="1">
    <citation type="submission" date="2018-09" db="EMBL/GenBank/DDBJ databases">
        <title>Yersinia hibernicus sp. nov.</title>
        <authorList>
            <person name="Nguyen S.V."/>
            <person name="Mundanda D.M."/>
            <person name="Anes J."/>
            <person name="Fanning S."/>
        </authorList>
    </citation>
    <scope>NUCLEOTIDE SEQUENCE [LARGE SCALE GENOMIC DNA]</scope>
    <source>
        <strain evidence="3">CFS1934</strain>
    </source>
</reference>
<sequence>MWDVISVLHGLKFLQLVRILSEGGAVDCGMRHKMHRRVGNLSGEKINTEKLNAERTKQGEG</sequence>
<evidence type="ECO:0000313" key="3">
    <source>
        <dbReference type="Proteomes" id="UP000288804"/>
    </source>
</evidence>
<protein>
    <submittedName>
        <fullName evidence="2">Uncharacterized protein</fullName>
    </submittedName>
</protein>
<feature type="region of interest" description="Disordered" evidence="1">
    <location>
        <begin position="41"/>
        <end position="61"/>
    </location>
</feature>
<evidence type="ECO:0000313" key="2">
    <source>
        <dbReference type="EMBL" id="QAX80958.1"/>
    </source>
</evidence>
<proteinExistence type="predicted"/>
<gene>
    <name evidence="2" type="ORF">D5F51_22000</name>
</gene>
<feature type="compositionally biased region" description="Basic and acidic residues" evidence="1">
    <location>
        <begin position="46"/>
        <end position="61"/>
    </location>
</feature>
<dbReference type="Proteomes" id="UP000288804">
    <property type="component" value="Chromosome"/>
</dbReference>
<dbReference type="EMBL" id="CP032487">
    <property type="protein sequence ID" value="QAX80958.1"/>
    <property type="molecule type" value="Genomic_DNA"/>
</dbReference>
<organism evidence="2 3">
    <name type="scientific">Yersinia hibernica</name>
    <dbReference type="NCBI Taxonomy" id="2339259"/>
    <lineage>
        <taxon>Bacteria</taxon>
        <taxon>Pseudomonadati</taxon>
        <taxon>Pseudomonadota</taxon>
        <taxon>Gammaproteobacteria</taxon>
        <taxon>Enterobacterales</taxon>
        <taxon>Yersiniaceae</taxon>
        <taxon>Yersinia</taxon>
    </lineage>
</organism>
<accession>A0ABX5R6K1</accession>
<keyword evidence="3" id="KW-1185">Reference proteome</keyword>
<name>A0ABX5R6K1_9GAMM</name>
<evidence type="ECO:0000256" key="1">
    <source>
        <dbReference type="SAM" id="MobiDB-lite"/>
    </source>
</evidence>